<gene>
    <name evidence="1" type="ORF">PROSTU_01083</name>
</gene>
<dbReference type="Proteomes" id="UP000004506">
    <property type="component" value="Unassembled WGS sequence"/>
</dbReference>
<reference evidence="2" key="2">
    <citation type="submission" date="2008-04" db="EMBL/GenBank/DDBJ databases">
        <title>Draft genome sequence of Providencia stuartii(ATCC 25827).</title>
        <authorList>
            <person name="Sudarsanam P."/>
            <person name="Ley R."/>
            <person name="Guruge J."/>
            <person name="Turnbaugh P.J."/>
            <person name="Mahowald M."/>
            <person name="Liep D."/>
            <person name="Gordon J."/>
        </authorList>
    </citation>
    <scope>NUCLEOTIDE SEQUENCE [LARGE SCALE GENOMIC DNA]</scope>
    <source>
        <strain evidence="2">ATCC 25827</strain>
    </source>
</reference>
<dbReference type="EMBL" id="ABJD02000087">
    <property type="protein sequence ID" value="EDU60921.1"/>
    <property type="molecule type" value="Genomic_DNA"/>
</dbReference>
<reference evidence="1 2" key="3">
    <citation type="submission" date="2008-05" db="EMBL/GenBank/DDBJ databases">
        <authorList>
            <person name="Fulton L."/>
            <person name="Clifton S."/>
            <person name="Fulton B."/>
            <person name="Xu J."/>
            <person name="Minx P."/>
            <person name="Pepin K.H."/>
            <person name="Johnson M."/>
            <person name="Thiruvilangam P."/>
            <person name="Bhonagiri V."/>
            <person name="Nash W.E."/>
            <person name="Mardis E.R."/>
            <person name="Wilson R.K."/>
        </authorList>
    </citation>
    <scope>NUCLEOTIDE SEQUENCE [LARGE SCALE GENOMIC DNA]</scope>
    <source>
        <strain evidence="1 2">ATCC 25827</strain>
    </source>
</reference>
<dbReference type="AlphaFoldDB" id="A0AA86YNE0"/>
<organism evidence="1 2">
    <name type="scientific">Providencia stuartii ATCC 25827</name>
    <dbReference type="NCBI Taxonomy" id="471874"/>
    <lineage>
        <taxon>Bacteria</taxon>
        <taxon>Pseudomonadati</taxon>
        <taxon>Pseudomonadota</taxon>
        <taxon>Gammaproteobacteria</taxon>
        <taxon>Enterobacterales</taxon>
        <taxon>Morganellaceae</taxon>
        <taxon>Providencia</taxon>
    </lineage>
</organism>
<protein>
    <submittedName>
        <fullName evidence="1">Uncharacterized protein</fullName>
    </submittedName>
</protein>
<comment type="caution">
    <text evidence="1">The sequence shown here is derived from an EMBL/GenBank/DDBJ whole genome shotgun (WGS) entry which is preliminary data.</text>
</comment>
<reference evidence="2" key="1">
    <citation type="submission" date="2008-04" db="EMBL/GenBank/DDBJ databases">
        <title>Draft genome sequence of Providencia stuartii (ATCC 25827).</title>
        <authorList>
            <person name="Sudarsanam P."/>
            <person name="Ley R."/>
            <person name="Guruge J."/>
            <person name="Turnbaugh P.J."/>
            <person name="Mahowald M."/>
            <person name="Liep D."/>
            <person name="Gordon J."/>
        </authorList>
    </citation>
    <scope>NUCLEOTIDE SEQUENCE [LARGE SCALE GENOMIC DNA]</scope>
    <source>
        <strain evidence="2">ATCC 25827</strain>
    </source>
</reference>
<proteinExistence type="predicted"/>
<evidence type="ECO:0000313" key="1">
    <source>
        <dbReference type="EMBL" id="EDU60921.1"/>
    </source>
</evidence>
<name>A0AA86YNE0_PROST</name>
<sequence>MQQKILIFCSLAHILCTFCDFAAFFAIFSLKHLQQNTTIIHYYLISKEPLHH</sequence>
<evidence type="ECO:0000313" key="2">
    <source>
        <dbReference type="Proteomes" id="UP000004506"/>
    </source>
</evidence>
<accession>A0AA86YNE0</accession>